<organism evidence="1 2">
    <name type="scientific">Escallonia herrerae</name>
    <dbReference type="NCBI Taxonomy" id="1293975"/>
    <lineage>
        <taxon>Eukaryota</taxon>
        <taxon>Viridiplantae</taxon>
        <taxon>Streptophyta</taxon>
        <taxon>Embryophyta</taxon>
        <taxon>Tracheophyta</taxon>
        <taxon>Spermatophyta</taxon>
        <taxon>Magnoliopsida</taxon>
        <taxon>eudicotyledons</taxon>
        <taxon>Gunneridae</taxon>
        <taxon>Pentapetalae</taxon>
        <taxon>asterids</taxon>
        <taxon>campanulids</taxon>
        <taxon>Escalloniales</taxon>
        <taxon>Escalloniaceae</taxon>
        <taxon>Escallonia</taxon>
    </lineage>
</organism>
<reference evidence="1" key="1">
    <citation type="submission" date="2022-12" db="EMBL/GenBank/DDBJ databases">
        <title>Draft genome assemblies for two species of Escallonia (Escalloniales).</title>
        <authorList>
            <person name="Chanderbali A."/>
            <person name="Dervinis C."/>
            <person name="Anghel I."/>
            <person name="Soltis D."/>
            <person name="Soltis P."/>
            <person name="Zapata F."/>
        </authorList>
    </citation>
    <scope>NUCLEOTIDE SEQUENCE</scope>
    <source>
        <strain evidence="1">UCBG64.0493</strain>
        <tissue evidence="1">Leaf</tissue>
    </source>
</reference>
<evidence type="ECO:0008006" key="3">
    <source>
        <dbReference type="Google" id="ProtNLM"/>
    </source>
</evidence>
<dbReference type="Pfam" id="PF14223">
    <property type="entry name" value="Retrotran_gag_2"/>
    <property type="match status" value="1"/>
</dbReference>
<accession>A0AA88X492</accession>
<comment type="caution">
    <text evidence="1">The sequence shown here is derived from an EMBL/GenBank/DDBJ whole genome shotgun (WGS) entry which is preliminary data.</text>
</comment>
<proteinExistence type="predicted"/>
<dbReference type="Proteomes" id="UP001188597">
    <property type="component" value="Unassembled WGS sequence"/>
</dbReference>
<name>A0AA88X492_9ASTE</name>
<keyword evidence="2" id="KW-1185">Reference proteome</keyword>
<dbReference type="EMBL" id="JAVXUP010000084">
    <property type="protein sequence ID" value="KAK3039054.1"/>
    <property type="molecule type" value="Genomic_DNA"/>
</dbReference>
<evidence type="ECO:0000313" key="2">
    <source>
        <dbReference type="Proteomes" id="UP001188597"/>
    </source>
</evidence>
<protein>
    <recommendedName>
        <fullName evidence="3">Retrovirus-related Pol polyprotein from transposon TNT 1-94</fullName>
    </recommendedName>
</protein>
<sequence length="290" mass="33001">MNTNRWAILDRKVLATVRLSMTLQVAFNISKEKTTTTMMEAFEKLYQQPFPSNKVFFMKKLFNMRMFENGSIDDHLNDFDDVTNQLKSVDNNFDDEIRALLFMCSVIDSWNNLVTIVINSTVFGMLTLNDVVSSMMNDEMRTKTIGDAISSTVDADRGGGVALVEVGNGSTPMGQVKEHEIKKENREYMELDEPEDGQAPSIENPEVLDETTYTKIGAGDQQQVPETPKLRRSSRVRKAPDRLYFPLNYVLYTDSGLGLGKTTSWYEDNQRQKIEKVMVVTGRLKGFEEI</sequence>
<dbReference type="AlphaFoldDB" id="A0AA88X492"/>
<evidence type="ECO:0000313" key="1">
    <source>
        <dbReference type="EMBL" id="KAK3039054.1"/>
    </source>
</evidence>
<gene>
    <name evidence="1" type="ORF">RJ639_028505</name>
</gene>